<dbReference type="CDD" id="cd02042">
    <property type="entry name" value="ParAB_family"/>
    <property type="match status" value="1"/>
</dbReference>
<organism evidence="2 3">
    <name type="scientific">Borreliella burgdorferi 118a</name>
    <dbReference type="NCBI Taxonomy" id="476210"/>
    <lineage>
        <taxon>Bacteria</taxon>
        <taxon>Pseudomonadati</taxon>
        <taxon>Spirochaetota</taxon>
        <taxon>Spirochaetia</taxon>
        <taxon>Spirochaetales</taxon>
        <taxon>Borreliaceae</taxon>
        <taxon>Borreliella</taxon>
    </lineage>
</organism>
<accession>A0A7U3YB44</accession>
<dbReference type="PANTHER" id="PTHR13696">
    <property type="entry name" value="P-LOOP CONTAINING NUCLEOSIDE TRIPHOSPHATE HYDROLASE"/>
    <property type="match status" value="1"/>
</dbReference>
<dbReference type="InterPro" id="IPR027417">
    <property type="entry name" value="P-loop_NTPase"/>
</dbReference>
<dbReference type="Pfam" id="PF13614">
    <property type="entry name" value="AAA_31"/>
    <property type="match status" value="1"/>
</dbReference>
<gene>
    <name evidence="2" type="ORF">BBU118A_Z05</name>
</gene>
<dbReference type="RefSeq" id="WP_012622687.1">
    <property type="nucleotide sequence ID" value="NC_012233.1"/>
</dbReference>
<dbReference type="Gene3D" id="3.40.50.300">
    <property type="entry name" value="P-loop containing nucleotide triphosphate hydrolases"/>
    <property type="match status" value="1"/>
</dbReference>
<geneLocation type="plasmid" evidence="2 3">
    <name>118a_lp28-6</name>
</geneLocation>
<sequence length="251" mass="29172">MDIKKPVIITMASIKGGVGKSTLSILFSHVLKESGKKVLLIDLDPQNSLTSYFHRHVNNIKKYNVYNMLKGNVNFNECVNKINDYISIIPSHPVLENFNAEIVDFKEIVLEYYLNENMQQCNFDYIIIDTSPNSGYLLKNALNAANYIVIPVQIELWSLESFTMLINSINKISKFRNKVYNISIVENQFIKNRNIIKELESLLHKKYKEYVKGKIHYSNGIKIFITKREEPAIKETYYEETKNTLKNIFSV</sequence>
<evidence type="ECO:0000313" key="2">
    <source>
        <dbReference type="EMBL" id="ACN92810.1"/>
    </source>
</evidence>
<protein>
    <submittedName>
        <fullName evidence="2">CobQ/CobB/MinD/ParA nucleotide binding domain protein</fullName>
    </submittedName>
</protein>
<evidence type="ECO:0000313" key="3">
    <source>
        <dbReference type="Proteomes" id="UP000006208"/>
    </source>
</evidence>
<dbReference type="AlphaFoldDB" id="A0A7U3YB44"/>
<reference evidence="2 3" key="1">
    <citation type="journal article" date="2011" name="J. Bacteriol.">
        <title>Whole-genome sequences of thirteen isolates of Borrelia burgdorferi.</title>
        <authorList>
            <person name="Schutzer S.E."/>
            <person name="Fraser-Liggett C.M."/>
            <person name="Casjens S.R."/>
            <person name="Qiu W.G."/>
            <person name="Dunn J.J."/>
            <person name="Mongodin E.F."/>
            <person name="Luft B.J."/>
        </authorList>
    </citation>
    <scope>NUCLEOTIDE SEQUENCE [LARGE SCALE GENOMIC DNA]</scope>
    <source>
        <strain evidence="2 3">118a</strain>
        <plasmid evidence="2 3">118a_lp28-6</plasmid>
    </source>
</reference>
<evidence type="ECO:0000259" key="1">
    <source>
        <dbReference type="Pfam" id="PF13614"/>
    </source>
</evidence>
<feature type="domain" description="AAA" evidence="1">
    <location>
        <begin position="8"/>
        <end position="178"/>
    </location>
</feature>
<dbReference type="InterPro" id="IPR050678">
    <property type="entry name" value="DNA_Partitioning_ATPase"/>
</dbReference>
<dbReference type="SUPFAM" id="SSF52540">
    <property type="entry name" value="P-loop containing nucleoside triphosphate hydrolases"/>
    <property type="match status" value="1"/>
</dbReference>
<keyword evidence="2" id="KW-0614">Plasmid</keyword>
<dbReference type="Proteomes" id="UP000006208">
    <property type="component" value="Plasmid 118a_lp28-6"/>
</dbReference>
<name>A0A7U3YB44_BORBG</name>
<dbReference type="InterPro" id="IPR025669">
    <property type="entry name" value="AAA_dom"/>
</dbReference>
<dbReference type="EMBL" id="CP001531">
    <property type="protein sequence ID" value="ACN92810.1"/>
    <property type="molecule type" value="Genomic_DNA"/>
</dbReference>
<dbReference type="PANTHER" id="PTHR13696:SF99">
    <property type="entry name" value="COBYRINIC ACID AC-DIAMIDE SYNTHASE"/>
    <property type="match status" value="1"/>
</dbReference>
<proteinExistence type="predicted"/>